<dbReference type="PANTHER" id="PTHR34268">
    <property type="entry name" value="OS01G0321850 PROTEIN"/>
    <property type="match status" value="1"/>
</dbReference>
<evidence type="ECO:0000313" key="4">
    <source>
        <dbReference type="EMBL" id="CAK9177432.1"/>
    </source>
</evidence>
<feature type="domain" description="VQ" evidence="3">
    <location>
        <begin position="123"/>
        <end position="149"/>
    </location>
</feature>
<dbReference type="Pfam" id="PF05678">
    <property type="entry name" value="VQ"/>
    <property type="match status" value="1"/>
</dbReference>
<proteinExistence type="predicted"/>
<gene>
    <name evidence="4" type="ORF">ILEXP_LOCUS47321</name>
</gene>
<keyword evidence="2" id="KW-1133">Transmembrane helix</keyword>
<accession>A0ABC8UCX4</accession>
<dbReference type="AlphaFoldDB" id="A0ABC8UCX4"/>
<feature type="region of interest" description="Disordered" evidence="1">
    <location>
        <begin position="144"/>
        <end position="171"/>
    </location>
</feature>
<keyword evidence="2" id="KW-0472">Membrane</keyword>
<evidence type="ECO:0000256" key="1">
    <source>
        <dbReference type="SAM" id="MobiDB-lite"/>
    </source>
</evidence>
<feature type="transmembrane region" description="Helical" evidence="2">
    <location>
        <begin position="12"/>
        <end position="30"/>
    </location>
</feature>
<name>A0ABC8UCX4_9AQUA</name>
<keyword evidence="5" id="KW-1185">Reference proteome</keyword>
<organism evidence="4 5">
    <name type="scientific">Ilex paraguariensis</name>
    <name type="common">yerba mate</name>
    <dbReference type="NCBI Taxonomy" id="185542"/>
    <lineage>
        <taxon>Eukaryota</taxon>
        <taxon>Viridiplantae</taxon>
        <taxon>Streptophyta</taxon>
        <taxon>Embryophyta</taxon>
        <taxon>Tracheophyta</taxon>
        <taxon>Spermatophyta</taxon>
        <taxon>Magnoliopsida</taxon>
        <taxon>eudicotyledons</taxon>
        <taxon>Gunneridae</taxon>
        <taxon>Pentapetalae</taxon>
        <taxon>asterids</taxon>
        <taxon>campanulids</taxon>
        <taxon>Aquifoliales</taxon>
        <taxon>Aquifoliaceae</taxon>
        <taxon>Ilex</taxon>
    </lineage>
</organism>
<comment type="caution">
    <text evidence="4">The sequence shown here is derived from an EMBL/GenBank/DDBJ whole genome shotgun (WGS) entry which is preliminary data.</text>
</comment>
<feature type="region of interest" description="Disordered" evidence="1">
    <location>
        <begin position="65"/>
        <end position="95"/>
    </location>
</feature>
<evidence type="ECO:0000313" key="5">
    <source>
        <dbReference type="Proteomes" id="UP001642360"/>
    </source>
</evidence>
<dbReference type="EMBL" id="CAUOFW020007057">
    <property type="protein sequence ID" value="CAK9177432.1"/>
    <property type="molecule type" value="Genomic_DNA"/>
</dbReference>
<protein>
    <recommendedName>
        <fullName evidence="3">VQ domain-containing protein</fullName>
    </recommendedName>
</protein>
<keyword evidence="2" id="KW-0812">Transmembrane</keyword>
<dbReference type="Proteomes" id="UP001642360">
    <property type="component" value="Unassembled WGS sequence"/>
</dbReference>
<evidence type="ECO:0000259" key="3">
    <source>
        <dbReference type="Pfam" id="PF05678"/>
    </source>
</evidence>
<dbReference type="InterPro" id="IPR008889">
    <property type="entry name" value="VQ"/>
</dbReference>
<sequence length="242" mass="27081">MVMEIISFEGDMLFKVALFVLVQALVYLILSQSSTIFSKTPTRSFSFRPARSVSIRRLAAMLADIPAGGEPSPSSKDLKSPTQEQKMKPHSSGTISAPSKLAVYHDSHVIIPKFKPKIRITHIFPPKLIKTDVANFRELVQRLTGKPANRKDRGKNSSSLPSKGSRTKYPKRCRNIKGSQDGINFLQNGVRMKKECEEMYGGYEDSNGFVDMDCLIQDLSEFPLLPFTSSQINIFGEMPISY</sequence>
<dbReference type="PANTHER" id="PTHR34268:SF8">
    <property type="entry name" value="FAE DOMAIN-CONTAINING PROTEIN"/>
    <property type="match status" value="1"/>
</dbReference>
<evidence type="ECO:0000256" key="2">
    <source>
        <dbReference type="SAM" id="Phobius"/>
    </source>
</evidence>
<reference evidence="4 5" key="1">
    <citation type="submission" date="2024-02" db="EMBL/GenBank/DDBJ databases">
        <authorList>
            <person name="Vignale AGUSTIN F."/>
            <person name="Sosa J E."/>
            <person name="Modenutti C."/>
        </authorList>
    </citation>
    <scope>NUCLEOTIDE SEQUENCE [LARGE SCALE GENOMIC DNA]</scope>
</reference>
<feature type="compositionally biased region" description="Polar residues" evidence="1">
    <location>
        <begin position="72"/>
        <end position="84"/>
    </location>
</feature>